<dbReference type="RefSeq" id="WP_119629431.1">
    <property type="nucleotide sequence ID" value="NZ_AP017928.1"/>
</dbReference>
<dbReference type="OrthoDB" id="6058813at2"/>
<dbReference type="Proteomes" id="UP000266313">
    <property type="component" value="Chromosome"/>
</dbReference>
<dbReference type="KEGG" id="mmai:sS8_1959"/>
<gene>
    <name evidence="1" type="ORF">sS8_1959</name>
</gene>
<dbReference type="EMBL" id="AP017928">
    <property type="protein sequence ID" value="BBA33913.1"/>
    <property type="molecule type" value="Genomic_DNA"/>
</dbReference>
<keyword evidence="2" id="KW-1185">Reference proteome</keyword>
<evidence type="ECO:0000313" key="1">
    <source>
        <dbReference type="EMBL" id="BBA33913.1"/>
    </source>
</evidence>
<evidence type="ECO:0000313" key="2">
    <source>
        <dbReference type="Proteomes" id="UP000266313"/>
    </source>
</evidence>
<reference evidence="1 2" key="1">
    <citation type="submission" date="2016-12" db="EMBL/GenBank/DDBJ databases">
        <title>Genome sequencing of Methylocaldum marinum.</title>
        <authorList>
            <person name="Takeuchi M."/>
            <person name="Kamagata Y."/>
            <person name="Hiraoka S."/>
            <person name="Oshima K."/>
            <person name="Hattori M."/>
            <person name="Iwasaki W."/>
        </authorList>
    </citation>
    <scope>NUCLEOTIDE SEQUENCE [LARGE SCALE GENOMIC DNA]</scope>
    <source>
        <strain evidence="1 2">S8</strain>
    </source>
</reference>
<sequence length="97" mass="9878">MKNLISITLGIVGGLSLLSSFAIVHSAGDVNTIEGCIGFLPAGKSYSFSIAGSVDTTGGNPKMVGSFTLSDPSLPTEDVELPEEAKGFTSCVAALIR</sequence>
<protein>
    <submittedName>
        <fullName evidence="1">Uncharacterized protein</fullName>
    </submittedName>
</protein>
<proteinExistence type="predicted"/>
<name>A0A250KQG0_9GAMM</name>
<dbReference type="AlphaFoldDB" id="A0A250KQG0"/>
<accession>A0A250KQG0</accession>
<organism evidence="1 2">
    <name type="scientific">Methylocaldum marinum</name>
    <dbReference type="NCBI Taxonomy" id="1432792"/>
    <lineage>
        <taxon>Bacteria</taxon>
        <taxon>Pseudomonadati</taxon>
        <taxon>Pseudomonadota</taxon>
        <taxon>Gammaproteobacteria</taxon>
        <taxon>Methylococcales</taxon>
        <taxon>Methylococcaceae</taxon>
        <taxon>Methylocaldum</taxon>
    </lineage>
</organism>